<name>A0AAU7F7K6_9NEIS</name>
<accession>A0AAU7F7K6</accession>
<protein>
    <recommendedName>
        <fullName evidence="2">Tetratricopeptide repeat protein</fullName>
    </recommendedName>
</protein>
<organism evidence="1">
    <name type="scientific">Chitinibacter mangrovi</name>
    <dbReference type="NCBI Taxonomy" id="3153927"/>
    <lineage>
        <taxon>Bacteria</taxon>
        <taxon>Pseudomonadati</taxon>
        <taxon>Pseudomonadota</taxon>
        <taxon>Betaproteobacteria</taxon>
        <taxon>Neisseriales</taxon>
        <taxon>Chitinibacteraceae</taxon>
        <taxon>Chitinibacter</taxon>
    </lineage>
</organism>
<dbReference type="EMBL" id="CP157355">
    <property type="protein sequence ID" value="XBL99650.1"/>
    <property type="molecule type" value="Genomic_DNA"/>
</dbReference>
<dbReference type="RefSeq" id="WP_348944063.1">
    <property type="nucleotide sequence ID" value="NZ_CP157355.1"/>
</dbReference>
<evidence type="ECO:0008006" key="2">
    <source>
        <dbReference type="Google" id="ProtNLM"/>
    </source>
</evidence>
<gene>
    <name evidence="1" type="ORF">ABHF33_11285</name>
</gene>
<evidence type="ECO:0000313" key="1">
    <source>
        <dbReference type="EMBL" id="XBL99650.1"/>
    </source>
</evidence>
<reference evidence="1" key="1">
    <citation type="submission" date="2024-05" db="EMBL/GenBank/DDBJ databases">
        <authorList>
            <person name="Yang L."/>
            <person name="Pan L."/>
        </authorList>
    </citation>
    <scope>NUCLEOTIDE SEQUENCE</scope>
    <source>
        <strain evidence="1">FCG-7</strain>
    </source>
</reference>
<dbReference type="KEGG" id="cmav:ABHF33_11285"/>
<dbReference type="Gene3D" id="1.25.40.10">
    <property type="entry name" value="Tetratricopeptide repeat domain"/>
    <property type="match status" value="1"/>
</dbReference>
<dbReference type="InterPro" id="IPR019734">
    <property type="entry name" value="TPR_rpt"/>
</dbReference>
<dbReference type="InterPro" id="IPR011990">
    <property type="entry name" value="TPR-like_helical_dom_sf"/>
</dbReference>
<dbReference type="SUPFAM" id="SSF48452">
    <property type="entry name" value="TPR-like"/>
    <property type="match status" value="1"/>
</dbReference>
<sequence length="489" mass="56089">MSAHFPELDTRIAELISGIELAYWESNQSQHDDSKSLLELCLQCKHPLLGYAYLLYGRTLMLVGELEQALLMMEQGVAWCRKKKDQAHLALGLLWLGSLLSKQKKYPQALKIWVKSLDLALAQENLEIAVEIYLNLGCLYLMLGLREECYAILMDGFSLAETINNKKLIAKSGVFLSDFLIESGQYLSAMSIIARSELDIIRHADFTWVIELCKNKACCLWKMGYAEDAMACFESGIILARKFDLAWACIMLSIVYAEFLLEQEKAGLARQHLDNIRSYFNAYSDAELYRKWCFVHYQCAKAEKDFQLALASLKAHQACQTHSIFEFVLSSTMVKLKTSLKKLYPGLRRDFRNITHLGDAPSIFMTMKQLLEFKKRCESGLDSARVIEVCVPCRGEKQAEQRVLLIINDYCSVKDVWIRASPDSYYVFPSHEQKSLHAFSTRLLRAIATQPWARLKTAPVQARTRILMVSQDFIRQVDQIIQRGWHDAR</sequence>
<dbReference type="SMART" id="SM00028">
    <property type="entry name" value="TPR"/>
    <property type="match status" value="3"/>
</dbReference>
<proteinExistence type="predicted"/>
<dbReference type="AlphaFoldDB" id="A0AAU7F7K6"/>